<reference evidence="1 2" key="1">
    <citation type="submission" date="2015-10" db="EMBL/GenBank/DDBJ databases">
        <title>Draft genomes sequences of Candida glabrata isolates 1A, 1B, 2A, 2B, 3A and 3B.</title>
        <authorList>
            <person name="Haavelsrud O.E."/>
            <person name="Gaustad P."/>
        </authorList>
    </citation>
    <scope>NUCLEOTIDE SEQUENCE [LARGE SCALE GENOMIC DNA]</scope>
    <source>
        <strain evidence="1">910700640</strain>
    </source>
</reference>
<dbReference type="AlphaFoldDB" id="A0A0W0DH20"/>
<evidence type="ECO:0000313" key="1">
    <source>
        <dbReference type="EMBL" id="KTB06114.1"/>
    </source>
</evidence>
<dbReference type="VEuPathDB" id="FungiDB:GW608_L00363"/>
<dbReference type="VEuPathDB" id="FungiDB:GWK60_L00363"/>
<sequence length="78" mass="8767">MELLGYDTSAFDAMYNVIKNSLFSSGQSFHEEPIENVIALFVICSIVMIMIMSCVVIMMMLLTINNKSTENDLEAGFF</sequence>
<gene>
    <name evidence="1" type="ORF">AO440_002365</name>
</gene>
<dbReference type="Proteomes" id="UP000054886">
    <property type="component" value="Unassembled WGS sequence"/>
</dbReference>
<accession>A0A0W0DH20</accession>
<protein>
    <submittedName>
        <fullName evidence="1">Uncharacterized protein</fullName>
    </submittedName>
</protein>
<evidence type="ECO:0000313" key="2">
    <source>
        <dbReference type="Proteomes" id="UP000054886"/>
    </source>
</evidence>
<comment type="caution">
    <text evidence="1">The sequence shown here is derived from an EMBL/GenBank/DDBJ whole genome shotgun (WGS) entry which is preliminary data.</text>
</comment>
<organism evidence="1 2">
    <name type="scientific">Candida glabrata</name>
    <name type="common">Yeast</name>
    <name type="synonym">Torulopsis glabrata</name>
    <dbReference type="NCBI Taxonomy" id="5478"/>
    <lineage>
        <taxon>Eukaryota</taxon>
        <taxon>Fungi</taxon>
        <taxon>Dikarya</taxon>
        <taxon>Ascomycota</taxon>
        <taxon>Saccharomycotina</taxon>
        <taxon>Saccharomycetes</taxon>
        <taxon>Saccharomycetales</taxon>
        <taxon>Saccharomycetaceae</taxon>
        <taxon>Nakaseomyces</taxon>
    </lineage>
</organism>
<proteinExistence type="predicted"/>
<name>A0A0W0DH20_CANGB</name>
<dbReference type="VEuPathDB" id="FungiDB:CAGL0I00550g"/>
<dbReference type="VEuPathDB" id="FungiDB:B1J91_I00550g"/>
<dbReference type="VEuPathDB" id="FungiDB:GVI51_I00363"/>
<dbReference type="EMBL" id="LLZZ01000111">
    <property type="protein sequence ID" value="KTB06114.1"/>
    <property type="molecule type" value="Genomic_DNA"/>
</dbReference>